<proteinExistence type="predicted"/>
<organism evidence="3 4">
    <name type="scientific">Conger conger</name>
    <name type="common">Conger eel</name>
    <name type="synonym">Muraena conger</name>
    <dbReference type="NCBI Taxonomy" id="82655"/>
    <lineage>
        <taxon>Eukaryota</taxon>
        <taxon>Metazoa</taxon>
        <taxon>Chordata</taxon>
        <taxon>Craniata</taxon>
        <taxon>Vertebrata</taxon>
        <taxon>Euteleostomi</taxon>
        <taxon>Actinopterygii</taxon>
        <taxon>Neopterygii</taxon>
        <taxon>Teleostei</taxon>
        <taxon>Anguilliformes</taxon>
        <taxon>Congridae</taxon>
        <taxon>Conger</taxon>
    </lineage>
</organism>
<reference evidence="3" key="1">
    <citation type="journal article" date="2023" name="Science">
        <title>Genome structures resolve the early diversification of teleost fishes.</title>
        <authorList>
            <person name="Parey E."/>
            <person name="Louis A."/>
            <person name="Montfort J."/>
            <person name="Bouchez O."/>
            <person name="Roques C."/>
            <person name="Iampietro C."/>
            <person name="Lluch J."/>
            <person name="Castinel A."/>
            <person name="Donnadieu C."/>
            <person name="Desvignes T."/>
            <person name="Floi Bucao C."/>
            <person name="Jouanno E."/>
            <person name="Wen M."/>
            <person name="Mejri S."/>
            <person name="Dirks R."/>
            <person name="Jansen H."/>
            <person name="Henkel C."/>
            <person name="Chen W.J."/>
            <person name="Zahm M."/>
            <person name="Cabau C."/>
            <person name="Klopp C."/>
            <person name="Thompson A.W."/>
            <person name="Robinson-Rechavi M."/>
            <person name="Braasch I."/>
            <person name="Lecointre G."/>
            <person name="Bobe J."/>
            <person name="Postlethwait J.H."/>
            <person name="Berthelot C."/>
            <person name="Roest Crollius H."/>
            <person name="Guiguen Y."/>
        </authorList>
    </citation>
    <scope>NUCLEOTIDE SEQUENCE</scope>
    <source>
        <strain evidence="3">Concon-B</strain>
    </source>
</reference>
<evidence type="ECO:0000313" key="3">
    <source>
        <dbReference type="EMBL" id="KAJ8268557.1"/>
    </source>
</evidence>
<keyword evidence="1" id="KW-0472">Membrane</keyword>
<gene>
    <name evidence="3" type="ORF">COCON_G00137290</name>
</gene>
<evidence type="ECO:0000256" key="2">
    <source>
        <dbReference type="SAM" id="SignalP"/>
    </source>
</evidence>
<dbReference type="AlphaFoldDB" id="A0A9Q1HXW1"/>
<protein>
    <submittedName>
        <fullName evidence="3">Uncharacterized protein</fullName>
    </submittedName>
</protein>
<keyword evidence="1" id="KW-0812">Transmembrane</keyword>
<evidence type="ECO:0000313" key="4">
    <source>
        <dbReference type="Proteomes" id="UP001152803"/>
    </source>
</evidence>
<keyword evidence="1" id="KW-1133">Transmembrane helix</keyword>
<dbReference type="Proteomes" id="UP001152803">
    <property type="component" value="Unassembled WGS sequence"/>
</dbReference>
<feature type="signal peptide" evidence="2">
    <location>
        <begin position="1"/>
        <end position="20"/>
    </location>
</feature>
<evidence type="ECO:0000256" key="1">
    <source>
        <dbReference type="SAM" id="Phobius"/>
    </source>
</evidence>
<keyword evidence="4" id="KW-1185">Reference proteome</keyword>
<dbReference type="EMBL" id="JAFJMO010000009">
    <property type="protein sequence ID" value="KAJ8268557.1"/>
    <property type="molecule type" value="Genomic_DNA"/>
</dbReference>
<feature type="transmembrane region" description="Helical" evidence="1">
    <location>
        <begin position="109"/>
        <end position="132"/>
    </location>
</feature>
<sequence>MERLLLIVALFLSTAPVSRAEEDLFVLKGDSVRLDVKRHEELQFGSISWSVNDSREYNLADRTQPHRHGNQQDTIHCNSSNRVATKTQSYSTKDICPPEGPGGISSAKLISIIIIIIGILIIVIIIVSVILCRRKRRSGGSTIETQCNTEYASVQDMGIRTSSTGGTVYDVVTNVRTEAPLEVKTTYETLGPAGEPRQQPESVYATVNKIAP</sequence>
<comment type="caution">
    <text evidence="3">The sequence shown here is derived from an EMBL/GenBank/DDBJ whole genome shotgun (WGS) entry which is preliminary data.</text>
</comment>
<keyword evidence="2" id="KW-0732">Signal</keyword>
<feature type="chain" id="PRO_5040386719" evidence="2">
    <location>
        <begin position="21"/>
        <end position="212"/>
    </location>
</feature>
<accession>A0A9Q1HXW1</accession>
<name>A0A9Q1HXW1_CONCO</name>